<evidence type="ECO:0000256" key="1">
    <source>
        <dbReference type="ARBA" id="ARBA00004141"/>
    </source>
</evidence>
<evidence type="ECO:0000256" key="4">
    <source>
        <dbReference type="ARBA" id="ARBA00023136"/>
    </source>
</evidence>
<gene>
    <name evidence="7" type="ORF">GCM10010862_06400</name>
</gene>
<keyword evidence="3 5" id="KW-1133">Transmembrane helix</keyword>
<dbReference type="PANTHER" id="PTHR37422:SF13">
    <property type="entry name" value="LIPOPOLYSACCHARIDE BIOSYNTHESIS PROTEIN PA4999-RELATED"/>
    <property type="match status" value="1"/>
</dbReference>
<keyword evidence="4 5" id="KW-0472">Membrane</keyword>
<evidence type="ECO:0000259" key="6">
    <source>
        <dbReference type="Pfam" id="PF04932"/>
    </source>
</evidence>
<keyword evidence="2 5" id="KW-0812">Transmembrane</keyword>
<evidence type="ECO:0000256" key="2">
    <source>
        <dbReference type="ARBA" id="ARBA00022692"/>
    </source>
</evidence>
<evidence type="ECO:0000256" key="5">
    <source>
        <dbReference type="SAM" id="Phobius"/>
    </source>
</evidence>
<feature type="transmembrane region" description="Helical" evidence="5">
    <location>
        <begin position="233"/>
        <end position="251"/>
    </location>
</feature>
<feature type="domain" description="O-antigen ligase-related" evidence="6">
    <location>
        <begin position="193"/>
        <end position="344"/>
    </location>
</feature>
<dbReference type="EMBL" id="BSNS01000003">
    <property type="protein sequence ID" value="GLQ53382.1"/>
    <property type="molecule type" value="Genomic_DNA"/>
</dbReference>
<name>A0ABQ5W081_9HYPH</name>
<feature type="transmembrane region" description="Helical" evidence="5">
    <location>
        <begin position="207"/>
        <end position="224"/>
    </location>
</feature>
<feature type="transmembrane region" description="Helical" evidence="5">
    <location>
        <begin position="70"/>
        <end position="88"/>
    </location>
</feature>
<feature type="transmembrane region" description="Helical" evidence="5">
    <location>
        <begin position="183"/>
        <end position="201"/>
    </location>
</feature>
<dbReference type="Pfam" id="PF04932">
    <property type="entry name" value="Wzy_C"/>
    <property type="match status" value="1"/>
</dbReference>
<feature type="transmembrane region" description="Helical" evidence="5">
    <location>
        <begin position="17"/>
        <end position="36"/>
    </location>
</feature>
<protein>
    <recommendedName>
        <fullName evidence="6">O-antigen ligase-related domain-containing protein</fullName>
    </recommendedName>
</protein>
<dbReference type="InterPro" id="IPR007016">
    <property type="entry name" value="O-antigen_ligase-rel_domated"/>
</dbReference>
<feature type="transmembrane region" description="Helical" evidence="5">
    <location>
        <begin position="160"/>
        <end position="178"/>
    </location>
</feature>
<reference evidence="8" key="1">
    <citation type="journal article" date="2019" name="Int. J. Syst. Evol. Microbiol.">
        <title>The Global Catalogue of Microorganisms (GCM) 10K type strain sequencing project: providing services to taxonomists for standard genome sequencing and annotation.</title>
        <authorList>
            <consortium name="The Broad Institute Genomics Platform"/>
            <consortium name="The Broad Institute Genome Sequencing Center for Infectious Disease"/>
            <person name="Wu L."/>
            <person name="Ma J."/>
        </authorList>
    </citation>
    <scope>NUCLEOTIDE SEQUENCE [LARGE SCALE GENOMIC DNA]</scope>
    <source>
        <strain evidence="8">NBRC 112416</strain>
    </source>
</reference>
<evidence type="ECO:0000313" key="7">
    <source>
        <dbReference type="EMBL" id="GLQ53382.1"/>
    </source>
</evidence>
<evidence type="ECO:0000313" key="8">
    <source>
        <dbReference type="Proteomes" id="UP001156691"/>
    </source>
</evidence>
<comment type="subcellular location">
    <subcellularLocation>
        <location evidence="1">Membrane</location>
        <topology evidence="1">Multi-pass membrane protein</topology>
    </subcellularLocation>
</comment>
<feature type="transmembrane region" description="Helical" evidence="5">
    <location>
        <begin position="94"/>
        <end position="113"/>
    </location>
</feature>
<dbReference type="InterPro" id="IPR051533">
    <property type="entry name" value="WaaL-like"/>
</dbReference>
<feature type="transmembrane region" description="Helical" evidence="5">
    <location>
        <begin position="365"/>
        <end position="387"/>
    </location>
</feature>
<evidence type="ECO:0000256" key="3">
    <source>
        <dbReference type="ARBA" id="ARBA00022989"/>
    </source>
</evidence>
<feature type="transmembrane region" description="Helical" evidence="5">
    <location>
        <begin position="332"/>
        <end position="353"/>
    </location>
</feature>
<dbReference type="Proteomes" id="UP001156691">
    <property type="component" value="Unassembled WGS sequence"/>
</dbReference>
<accession>A0ABQ5W081</accession>
<feature type="transmembrane region" description="Helical" evidence="5">
    <location>
        <begin position="125"/>
        <end position="148"/>
    </location>
</feature>
<dbReference type="PANTHER" id="PTHR37422">
    <property type="entry name" value="TEICHURONIC ACID BIOSYNTHESIS PROTEIN TUAE"/>
    <property type="match status" value="1"/>
</dbReference>
<sequence length="420" mass="43680">MVRILSARNQSLQTARLLPPLAAVALLVGLVLPTVLPEAANVSFFVVAGLAILLLARSTAWGSMLRRPGIAMPLLGGAILTVCFAITAREPSHVLTVAYFMPLFLAAPLAGLFARVPGLMTPQAIGLAATAGAAGAAAVALFDALVLGLPRAGVSVNNPIHFADLALTLGFVALVGVYSDRRWVRLLVIAAPACAFVAVLLSGSRGPTVAFVPMLTVALLVLLAHEGWGRGKWLTLVVAAVVGLALAVLAWKLGAFAEVTAFADIIKVLRSETVDGSTAKRLVMYWGAFEAFLSSPVFGHGLVDLTEAVARHVPPDAPFESPPHMHNDIADFAVVGGTLGLFAYGLFLLAPLAEAISAGRPRPWPAIYLASVLCVGYLSMGMTNAMLGILSQTVLYGFCLALVVHLASPHAAAAKVEPAR</sequence>
<feature type="transmembrane region" description="Helical" evidence="5">
    <location>
        <begin position="42"/>
        <end position="58"/>
    </location>
</feature>
<comment type="caution">
    <text evidence="7">The sequence shown here is derived from an EMBL/GenBank/DDBJ whole genome shotgun (WGS) entry which is preliminary data.</text>
</comment>
<organism evidence="7 8">
    <name type="scientific">Devosia nitrariae</name>
    <dbReference type="NCBI Taxonomy" id="2071872"/>
    <lineage>
        <taxon>Bacteria</taxon>
        <taxon>Pseudomonadati</taxon>
        <taxon>Pseudomonadota</taxon>
        <taxon>Alphaproteobacteria</taxon>
        <taxon>Hyphomicrobiales</taxon>
        <taxon>Devosiaceae</taxon>
        <taxon>Devosia</taxon>
    </lineage>
</organism>
<feature type="transmembrane region" description="Helical" evidence="5">
    <location>
        <begin position="393"/>
        <end position="414"/>
    </location>
</feature>
<proteinExistence type="predicted"/>
<keyword evidence="8" id="KW-1185">Reference proteome</keyword>